<dbReference type="Proteomes" id="UP001221142">
    <property type="component" value="Unassembled WGS sequence"/>
</dbReference>
<protein>
    <submittedName>
        <fullName evidence="2">Uncharacterized protein</fullName>
    </submittedName>
</protein>
<accession>A0AAD7BF67</accession>
<evidence type="ECO:0000313" key="2">
    <source>
        <dbReference type="EMBL" id="KAJ7619502.1"/>
    </source>
</evidence>
<reference evidence="2" key="1">
    <citation type="submission" date="2023-03" db="EMBL/GenBank/DDBJ databases">
        <title>Massive genome expansion in bonnet fungi (Mycena s.s.) driven by repeated elements and novel gene families across ecological guilds.</title>
        <authorList>
            <consortium name="Lawrence Berkeley National Laboratory"/>
            <person name="Harder C.B."/>
            <person name="Miyauchi S."/>
            <person name="Viragh M."/>
            <person name="Kuo A."/>
            <person name="Thoen E."/>
            <person name="Andreopoulos B."/>
            <person name="Lu D."/>
            <person name="Skrede I."/>
            <person name="Drula E."/>
            <person name="Henrissat B."/>
            <person name="Morin E."/>
            <person name="Kohler A."/>
            <person name="Barry K."/>
            <person name="LaButti K."/>
            <person name="Morin E."/>
            <person name="Salamov A."/>
            <person name="Lipzen A."/>
            <person name="Mereny Z."/>
            <person name="Hegedus B."/>
            <person name="Baldrian P."/>
            <person name="Stursova M."/>
            <person name="Weitz H."/>
            <person name="Taylor A."/>
            <person name="Grigoriev I.V."/>
            <person name="Nagy L.G."/>
            <person name="Martin F."/>
            <person name="Kauserud H."/>
        </authorList>
    </citation>
    <scope>NUCLEOTIDE SEQUENCE</scope>
    <source>
        <strain evidence="2">9284</strain>
    </source>
</reference>
<comment type="caution">
    <text evidence="2">The sequence shown here is derived from an EMBL/GenBank/DDBJ whole genome shotgun (WGS) entry which is preliminary data.</text>
</comment>
<keyword evidence="3" id="KW-1185">Reference proteome</keyword>
<evidence type="ECO:0000256" key="1">
    <source>
        <dbReference type="SAM" id="Phobius"/>
    </source>
</evidence>
<dbReference type="EMBL" id="JARKIF010000018">
    <property type="protein sequence ID" value="KAJ7619502.1"/>
    <property type="molecule type" value="Genomic_DNA"/>
</dbReference>
<feature type="transmembrane region" description="Helical" evidence="1">
    <location>
        <begin position="271"/>
        <end position="292"/>
    </location>
</feature>
<keyword evidence="1" id="KW-1133">Transmembrane helix</keyword>
<feature type="transmembrane region" description="Helical" evidence="1">
    <location>
        <begin position="231"/>
        <end position="250"/>
    </location>
</feature>
<organism evidence="2 3">
    <name type="scientific">Roridomyces roridus</name>
    <dbReference type="NCBI Taxonomy" id="1738132"/>
    <lineage>
        <taxon>Eukaryota</taxon>
        <taxon>Fungi</taxon>
        <taxon>Dikarya</taxon>
        <taxon>Basidiomycota</taxon>
        <taxon>Agaricomycotina</taxon>
        <taxon>Agaricomycetes</taxon>
        <taxon>Agaricomycetidae</taxon>
        <taxon>Agaricales</taxon>
        <taxon>Marasmiineae</taxon>
        <taxon>Mycenaceae</taxon>
        <taxon>Roridomyces</taxon>
    </lineage>
</organism>
<feature type="transmembrane region" description="Helical" evidence="1">
    <location>
        <begin position="312"/>
        <end position="333"/>
    </location>
</feature>
<feature type="transmembrane region" description="Helical" evidence="1">
    <location>
        <begin position="104"/>
        <end position="124"/>
    </location>
</feature>
<name>A0AAD7BF67_9AGAR</name>
<keyword evidence="1" id="KW-0472">Membrane</keyword>
<sequence>MASQFFNNPATFSQLPSHLACFGSSNSSDVCQAPSDAMLSFLNLTTVDSYLDAYCDRPPYDSCAFGYCPNPDVASPAVRYSTYFTSVVSAILTLYSPEEVTSAFFAQLLNVYSLIVAAIIAIAGHTLTKMHGVFALTIAASPLSIYLIFYVIRESFGGQTRLKAVFGTGQYLHRALVLLMVPLWISVLVFTTLPAASWHFQQAACNKVIAEGHIIRFFFLPFVSLVEIPEIGASILGSFVLAWGFAIIRLRKIIWAKKGRIFPFGRLWRKVVERYPLIQFYTVIVLPFSFWMFNTEFGIRRLSPRESFEATYGQLLAIFVTVPPFISLCYLLPGLGRWFADLMWVRLLTGRRNKPYLQKRTRQESMLSFQEDSRALLGEKGSRGSSLA</sequence>
<feature type="transmembrane region" description="Helical" evidence="1">
    <location>
        <begin position="172"/>
        <end position="196"/>
    </location>
</feature>
<evidence type="ECO:0000313" key="3">
    <source>
        <dbReference type="Proteomes" id="UP001221142"/>
    </source>
</evidence>
<gene>
    <name evidence="2" type="ORF">FB45DRAFT_930943</name>
</gene>
<proteinExistence type="predicted"/>
<dbReference type="AlphaFoldDB" id="A0AAD7BF67"/>
<keyword evidence="1" id="KW-0812">Transmembrane</keyword>
<feature type="transmembrane region" description="Helical" evidence="1">
    <location>
        <begin position="133"/>
        <end position="152"/>
    </location>
</feature>